<name>A0A1E5VCZ9_9POAL</name>
<proteinExistence type="inferred from homology"/>
<evidence type="ECO:0000256" key="1">
    <source>
        <dbReference type="ARBA" id="ARBA00007447"/>
    </source>
</evidence>
<dbReference type="InterPro" id="IPR033121">
    <property type="entry name" value="PEPTIDASE_A1"/>
</dbReference>
<dbReference type="Proteomes" id="UP000095767">
    <property type="component" value="Unassembled WGS sequence"/>
</dbReference>
<dbReference type="InterPro" id="IPR001969">
    <property type="entry name" value="Aspartic_peptidase_AS"/>
</dbReference>
<dbReference type="PROSITE" id="PS51767">
    <property type="entry name" value="PEPTIDASE_A1"/>
    <property type="match status" value="1"/>
</dbReference>
<dbReference type="OrthoDB" id="637377at2759"/>
<dbReference type="SUPFAM" id="SSF50630">
    <property type="entry name" value="Acid proteases"/>
    <property type="match status" value="1"/>
</dbReference>
<evidence type="ECO:0000313" key="3">
    <source>
        <dbReference type="EMBL" id="OEL22884.1"/>
    </source>
</evidence>
<dbReference type="AlphaFoldDB" id="A0A1E5VCZ9"/>
<dbReference type="GO" id="GO:0006508">
    <property type="term" value="P:proteolysis"/>
    <property type="evidence" value="ECO:0007669"/>
    <property type="project" value="InterPro"/>
</dbReference>
<comment type="similarity">
    <text evidence="1">Belongs to the peptidase A1 family.</text>
</comment>
<organism evidence="3 4">
    <name type="scientific">Dichanthelium oligosanthes</name>
    <dbReference type="NCBI Taxonomy" id="888268"/>
    <lineage>
        <taxon>Eukaryota</taxon>
        <taxon>Viridiplantae</taxon>
        <taxon>Streptophyta</taxon>
        <taxon>Embryophyta</taxon>
        <taxon>Tracheophyta</taxon>
        <taxon>Spermatophyta</taxon>
        <taxon>Magnoliopsida</taxon>
        <taxon>Liliopsida</taxon>
        <taxon>Poales</taxon>
        <taxon>Poaceae</taxon>
        <taxon>PACMAD clade</taxon>
        <taxon>Panicoideae</taxon>
        <taxon>Panicodae</taxon>
        <taxon>Paniceae</taxon>
        <taxon>Dichantheliinae</taxon>
        <taxon>Dichanthelium</taxon>
    </lineage>
</organism>
<dbReference type="InterPro" id="IPR021109">
    <property type="entry name" value="Peptidase_aspartic_dom_sf"/>
</dbReference>
<gene>
    <name evidence="3" type="ORF">BAE44_0016097</name>
</gene>
<comment type="caution">
    <text evidence="3">The sequence shown here is derived from an EMBL/GenBank/DDBJ whole genome shotgun (WGS) entry which is preliminary data.</text>
</comment>
<dbReference type="InterPro" id="IPR032861">
    <property type="entry name" value="TAXi_N"/>
</dbReference>
<dbReference type="STRING" id="888268.A0A1E5VCZ9"/>
<dbReference type="Gene3D" id="2.40.70.10">
    <property type="entry name" value="Acid Proteases"/>
    <property type="match status" value="1"/>
</dbReference>
<dbReference type="EMBL" id="LWDX02044223">
    <property type="protein sequence ID" value="OEL22884.1"/>
    <property type="molecule type" value="Genomic_DNA"/>
</dbReference>
<protein>
    <recommendedName>
        <fullName evidence="2">Peptidase A1 domain-containing protein</fullName>
    </recommendedName>
</protein>
<evidence type="ECO:0000313" key="4">
    <source>
        <dbReference type="Proteomes" id="UP000095767"/>
    </source>
</evidence>
<dbReference type="PROSITE" id="PS00141">
    <property type="entry name" value="ASP_PROTEASE"/>
    <property type="match status" value="1"/>
</dbReference>
<accession>A0A1E5VCZ9</accession>
<keyword evidence="4" id="KW-1185">Reference proteome</keyword>
<dbReference type="Pfam" id="PF14543">
    <property type="entry name" value="TAXi_N"/>
    <property type="match status" value="1"/>
</dbReference>
<dbReference type="GO" id="GO:0004190">
    <property type="term" value="F:aspartic-type endopeptidase activity"/>
    <property type="evidence" value="ECO:0007669"/>
    <property type="project" value="InterPro"/>
</dbReference>
<reference evidence="3 4" key="1">
    <citation type="submission" date="2016-09" db="EMBL/GenBank/DDBJ databases">
        <title>The draft genome of Dichanthelium oligosanthes: A C3 panicoid grass species.</title>
        <authorList>
            <person name="Studer A.J."/>
            <person name="Schnable J.C."/>
            <person name="Brutnell T.P."/>
        </authorList>
    </citation>
    <scope>NUCLEOTIDE SEQUENCE [LARGE SCALE GENOMIC DNA]</scope>
    <source>
        <strain evidence="4">cv. Kellogg 1175</strain>
        <tissue evidence="3">Leaf</tissue>
    </source>
</reference>
<feature type="domain" description="Peptidase A1" evidence="2">
    <location>
        <begin position="87"/>
        <end position="151"/>
    </location>
</feature>
<sequence>MVQEGIGFAQDSEVGGGDDYLFISVLEDFSEANDDGIFIPDFENPGAACAPFTVAPQSVGSFTVNTEEEQMDGDEEQRVVVVDEHMYYVAMNIGNLPKPYFLDVDTGSDLTWLQCDTPCISCNKIVSNLGAGVSSRPIVGSWRYFGPKFLA</sequence>
<evidence type="ECO:0000259" key="2">
    <source>
        <dbReference type="PROSITE" id="PS51767"/>
    </source>
</evidence>